<comment type="caution">
    <text evidence="1">The sequence shown here is derived from an EMBL/GenBank/DDBJ whole genome shotgun (WGS) entry which is preliminary data.</text>
</comment>
<accession>A0ABT9XX96</accession>
<keyword evidence="1" id="KW-0808">Transferase</keyword>
<keyword evidence="2" id="KW-1185">Reference proteome</keyword>
<dbReference type="EMBL" id="JAUSTW010000005">
    <property type="protein sequence ID" value="MDQ0200197.1"/>
    <property type="molecule type" value="Genomic_DNA"/>
</dbReference>
<name>A0ABT9XX96_9BACI</name>
<dbReference type="SUPFAM" id="SSF110738">
    <property type="entry name" value="Glycerate kinase I"/>
    <property type="match status" value="1"/>
</dbReference>
<gene>
    <name evidence="1" type="ORF">J2S10_003380</name>
</gene>
<keyword evidence="1" id="KW-0418">Kinase</keyword>
<dbReference type="InterPro" id="IPR036129">
    <property type="entry name" value="Glycerate_kinase_sf"/>
</dbReference>
<dbReference type="Gene3D" id="3.90.1510.10">
    <property type="entry name" value="Glycerate kinase, domain 2"/>
    <property type="match status" value="1"/>
</dbReference>
<sequence>MAATLGLHLVPNQKRNPLITTTRGTGALIAAALDYGVNHIIIGIGGSATYDGGVCMDKALQDADYWRRKD</sequence>
<dbReference type="PANTHER" id="PTHR21599">
    <property type="entry name" value="GLYCERATE KINASE"/>
    <property type="match status" value="1"/>
</dbReference>
<protein>
    <submittedName>
        <fullName evidence="1">Glycerate kinase</fullName>
    </submittedName>
</protein>
<evidence type="ECO:0000313" key="1">
    <source>
        <dbReference type="EMBL" id="MDQ0200197.1"/>
    </source>
</evidence>
<dbReference type="InterPro" id="IPR018193">
    <property type="entry name" value="Glyc_kinase_flavodox-like_fold"/>
</dbReference>
<dbReference type="InterPro" id="IPR004381">
    <property type="entry name" value="Glycerate_kinase"/>
</dbReference>
<proteinExistence type="predicted"/>
<organism evidence="1 2">
    <name type="scientific">Neobacillus ginsengisoli</name>
    <dbReference type="NCBI Taxonomy" id="904295"/>
    <lineage>
        <taxon>Bacteria</taxon>
        <taxon>Bacillati</taxon>
        <taxon>Bacillota</taxon>
        <taxon>Bacilli</taxon>
        <taxon>Bacillales</taxon>
        <taxon>Bacillaceae</taxon>
        <taxon>Neobacillus</taxon>
    </lineage>
</organism>
<evidence type="ECO:0000313" key="2">
    <source>
        <dbReference type="Proteomes" id="UP001224122"/>
    </source>
</evidence>
<dbReference type="GO" id="GO:0016301">
    <property type="term" value="F:kinase activity"/>
    <property type="evidence" value="ECO:0007669"/>
    <property type="project" value="UniProtKB-KW"/>
</dbReference>
<dbReference type="PANTHER" id="PTHR21599:SF0">
    <property type="entry name" value="GLYCERATE KINASE"/>
    <property type="match status" value="1"/>
</dbReference>
<reference evidence="1 2" key="1">
    <citation type="submission" date="2023-07" db="EMBL/GenBank/DDBJ databases">
        <title>Genomic Encyclopedia of Type Strains, Phase IV (KMG-IV): sequencing the most valuable type-strain genomes for metagenomic binning, comparative biology and taxonomic classification.</title>
        <authorList>
            <person name="Goeker M."/>
        </authorList>
    </citation>
    <scope>NUCLEOTIDE SEQUENCE [LARGE SCALE GENOMIC DNA]</scope>
    <source>
        <strain evidence="1 2">DSM 27594</strain>
    </source>
</reference>
<dbReference type="Proteomes" id="UP001224122">
    <property type="component" value="Unassembled WGS sequence"/>
</dbReference>
<dbReference type="Pfam" id="PF02595">
    <property type="entry name" value="Gly_kinase"/>
    <property type="match status" value="1"/>
</dbReference>